<evidence type="ECO:0000313" key="2">
    <source>
        <dbReference type="EMBL" id="KAG6372938.1"/>
    </source>
</evidence>
<dbReference type="Proteomes" id="UP000683000">
    <property type="component" value="Unassembled WGS sequence"/>
</dbReference>
<proteinExistence type="predicted"/>
<feature type="compositionally biased region" description="Low complexity" evidence="1">
    <location>
        <begin position="269"/>
        <end position="279"/>
    </location>
</feature>
<comment type="caution">
    <text evidence="2">The sequence shown here is derived from an EMBL/GenBank/DDBJ whole genome shotgun (WGS) entry which is preliminary data.</text>
</comment>
<feature type="region of interest" description="Disordered" evidence="1">
    <location>
        <begin position="95"/>
        <end position="114"/>
    </location>
</feature>
<reference evidence="2" key="1">
    <citation type="submission" date="2021-03" db="EMBL/GenBank/DDBJ databases">
        <title>Evolutionary innovations through gain and loss of genes in the ectomycorrhizal Boletales.</title>
        <authorList>
            <person name="Wu G."/>
            <person name="Miyauchi S."/>
            <person name="Morin E."/>
            <person name="Yang Z.-L."/>
            <person name="Xu J."/>
            <person name="Martin F.M."/>
        </authorList>
    </citation>
    <scope>NUCLEOTIDE SEQUENCE</scope>
    <source>
        <strain evidence="2">BR01</strain>
    </source>
</reference>
<feature type="compositionally biased region" description="Basic and acidic residues" evidence="1">
    <location>
        <begin position="282"/>
        <end position="293"/>
    </location>
</feature>
<keyword evidence="3" id="KW-1185">Reference proteome</keyword>
<feature type="compositionally biased region" description="Basic residues" evidence="1">
    <location>
        <begin position="178"/>
        <end position="192"/>
    </location>
</feature>
<evidence type="ECO:0000313" key="3">
    <source>
        <dbReference type="Proteomes" id="UP000683000"/>
    </source>
</evidence>
<feature type="region of interest" description="Disordered" evidence="1">
    <location>
        <begin position="239"/>
        <end position="319"/>
    </location>
</feature>
<dbReference type="AlphaFoldDB" id="A0A8I3A5Z3"/>
<name>A0A8I3A5Z3_9AGAM</name>
<dbReference type="EMBL" id="JAGFBS010000024">
    <property type="protein sequence ID" value="KAG6372938.1"/>
    <property type="molecule type" value="Genomic_DNA"/>
</dbReference>
<organism evidence="2 3">
    <name type="scientific">Boletus reticuloceps</name>
    <dbReference type="NCBI Taxonomy" id="495285"/>
    <lineage>
        <taxon>Eukaryota</taxon>
        <taxon>Fungi</taxon>
        <taxon>Dikarya</taxon>
        <taxon>Basidiomycota</taxon>
        <taxon>Agaricomycotina</taxon>
        <taxon>Agaricomycetes</taxon>
        <taxon>Agaricomycetidae</taxon>
        <taxon>Boletales</taxon>
        <taxon>Boletineae</taxon>
        <taxon>Boletaceae</taxon>
        <taxon>Boletoideae</taxon>
        <taxon>Boletus</taxon>
    </lineage>
</organism>
<feature type="compositionally biased region" description="Polar residues" evidence="1">
    <location>
        <begin position="239"/>
        <end position="259"/>
    </location>
</feature>
<feature type="region of interest" description="Disordered" evidence="1">
    <location>
        <begin position="173"/>
        <end position="225"/>
    </location>
</feature>
<accession>A0A8I3A5Z3</accession>
<protein>
    <submittedName>
        <fullName evidence="2">Uncharacterized protein</fullName>
    </submittedName>
</protein>
<sequence>MLQAASTNHAKVGSQHHSAPLSIINEHSSTVAADPTTTHPNMDKQIMAVQVAPEPQGNAIPQRAKSSHDLSLASGSEADHEASLVPKVWSEYRGVDDDEPWARGSSPIDKGGLYGANNKDFYANNPADMGLGVNFQGDDLYVDDDRDTRKDIDLQDDQEFPDNLYDAIDNEDGEERRQHPHPHSLPRPHQHHPSHEIAPPQAERRPSPSPRISVPSRNSLTNSRVQRNHILTQWTSSLQPQAPHNHTPSMQPLQSQQAWRHTPLPQASQQLQRPQVPVPQEDPLHQSLERERPQWAGSDLHQTTSPRAQGNRAEPFEDGQLTLSLRPMWTTM</sequence>
<evidence type="ECO:0000256" key="1">
    <source>
        <dbReference type="SAM" id="MobiDB-lite"/>
    </source>
</evidence>
<feature type="region of interest" description="Disordered" evidence="1">
    <location>
        <begin position="58"/>
        <end position="82"/>
    </location>
</feature>
<gene>
    <name evidence="2" type="ORF">JVT61DRAFT_6974</name>
</gene>